<dbReference type="RefSeq" id="WP_247233243.1">
    <property type="nucleotide sequence ID" value="NZ_JALKHS010000010.1"/>
</dbReference>
<feature type="domain" description="HTH araC/xylS-type" evidence="4">
    <location>
        <begin position="151"/>
        <end position="250"/>
    </location>
</feature>
<gene>
    <name evidence="5" type="ORF">MU848_13510</name>
</gene>
<evidence type="ECO:0000256" key="2">
    <source>
        <dbReference type="ARBA" id="ARBA00023125"/>
    </source>
</evidence>
<evidence type="ECO:0000313" key="6">
    <source>
        <dbReference type="Proteomes" id="UP001203512"/>
    </source>
</evidence>
<dbReference type="InterPro" id="IPR018060">
    <property type="entry name" value="HTH_AraC"/>
</dbReference>
<dbReference type="Pfam" id="PF12833">
    <property type="entry name" value="HTH_18"/>
    <property type="match status" value="1"/>
</dbReference>
<comment type="caution">
    <text evidence="5">The sequence shown here is derived from an EMBL/GenBank/DDBJ whole genome shotgun (WGS) entry which is preliminary data.</text>
</comment>
<reference evidence="5 6" key="1">
    <citation type="submission" date="2022-04" db="EMBL/GenBank/DDBJ databases">
        <authorList>
            <person name="Huq M.A."/>
        </authorList>
    </citation>
    <scope>NUCLEOTIDE SEQUENCE [LARGE SCALE GENOMIC DNA]</scope>
    <source>
        <strain evidence="5 6">MAH-33</strain>
    </source>
</reference>
<dbReference type="EMBL" id="JALKHS010000010">
    <property type="protein sequence ID" value="MCK0532602.1"/>
    <property type="molecule type" value="Genomic_DNA"/>
</dbReference>
<dbReference type="SUPFAM" id="SSF46689">
    <property type="entry name" value="Homeodomain-like"/>
    <property type="match status" value="1"/>
</dbReference>
<protein>
    <submittedName>
        <fullName evidence="5">Helix-turn-helix transcriptional regulator</fullName>
    </submittedName>
</protein>
<dbReference type="InterPro" id="IPR014710">
    <property type="entry name" value="RmlC-like_jellyroll"/>
</dbReference>
<dbReference type="InterPro" id="IPR011051">
    <property type="entry name" value="RmlC_Cupin_sf"/>
</dbReference>
<organism evidence="5 6">
    <name type="scientific">Sphingobium agri</name>
    <dbReference type="NCBI Taxonomy" id="2933566"/>
    <lineage>
        <taxon>Bacteria</taxon>
        <taxon>Pseudomonadati</taxon>
        <taxon>Pseudomonadota</taxon>
        <taxon>Alphaproteobacteria</taxon>
        <taxon>Sphingomonadales</taxon>
        <taxon>Sphingomonadaceae</taxon>
        <taxon>Sphingobium</taxon>
    </lineage>
</organism>
<dbReference type="Pfam" id="PF07883">
    <property type="entry name" value="Cupin_2"/>
    <property type="match status" value="1"/>
</dbReference>
<name>A0ABT0E083_9SPHN</name>
<dbReference type="PANTHER" id="PTHR11019">
    <property type="entry name" value="HTH-TYPE TRANSCRIPTIONAL REGULATOR NIMR"/>
    <property type="match status" value="1"/>
</dbReference>
<evidence type="ECO:0000256" key="3">
    <source>
        <dbReference type="ARBA" id="ARBA00023163"/>
    </source>
</evidence>
<dbReference type="InterPro" id="IPR013096">
    <property type="entry name" value="Cupin_2"/>
</dbReference>
<keyword evidence="6" id="KW-1185">Reference proteome</keyword>
<evidence type="ECO:0000256" key="1">
    <source>
        <dbReference type="ARBA" id="ARBA00023015"/>
    </source>
</evidence>
<dbReference type="Gene3D" id="2.60.120.10">
    <property type="entry name" value="Jelly Rolls"/>
    <property type="match status" value="1"/>
</dbReference>
<dbReference type="PANTHER" id="PTHR11019:SF159">
    <property type="entry name" value="TRANSCRIPTIONAL REGULATOR-RELATED"/>
    <property type="match status" value="1"/>
</dbReference>
<sequence length="260" mass="28450">MVDTRRHASAVHVLARNFIEGDVIPAHAHPDGQFVHAVSGVMEIRADRRLWVVPPQRAVWIPPGTAHEFRARTPVLLRTLYIASDRTPPHFGQLAGGFVVTALVRELILRAIDPAVLNWDSARILRLHALLLDELNDLPSDAVMLAMPSDPRLVRACEQILDSPSVADIDELARSSGASTRTLSRLAREELGCPLSVWRQQARIVAALPMLIAGESILSTALSLGYETPSAFTAMFKRLIGTTPTAFVAERSGSAVRPER</sequence>
<evidence type="ECO:0000259" key="4">
    <source>
        <dbReference type="PROSITE" id="PS01124"/>
    </source>
</evidence>
<keyword evidence="2" id="KW-0238">DNA-binding</keyword>
<dbReference type="SMART" id="SM00342">
    <property type="entry name" value="HTH_ARAC"/>
    <property type="match status" value="1"/>
</dbReference>
<dbReference type="PROSITE" id="PS00041">
    <property type="entry name" value="HTH_ARAC_FAMILY_1"/>
    <property type="match status" value="1"/>
</dbReference>
<dbReference type="InterPro" id="IPR009057">
    <property type="entry name" value="Homeodomain-like_sf"/>
</dbReference>
<accession>A0ABT0E083</accession>
<evidence type="ECO:0000313" key="5">
    <source>
        <dbReference type="EMBL" id="MCK0532602.1"/>
    </source>
</evidence>
<keyword evidence="3" id="KW-0804">Transcription</keyword>
<dbReference type="CDD" id="cd06124">
    <property type="entry name" value="cupin_NimR-like_N"/>
    <property type="match status" value="1"/>
</dbReference>
<dbReference type="Gene3D" id="1.10.10.60">
    <property type="entry name" value="Homeodomain-like"/>
    <property type="match status" value="2"/>
</dbReference>
<keyword evidence="1" id="KW-0805">Transcription regulation</keyword>
<dbReference type="Proteomes" id="UP001203512">
    <property type="component" value="Unassembled WGS sequence"/>
</dbReference>
<proteinExistence type="predicted"/>
<dbReference type="SUPFAM" id="SSF51182">
    <property type="entry name" value="RmlC-like cupins"/>
    <property type="match status" value="1"/>
</dbReference>
<dbReference type="PROSITE" id="PS01124">
    <property type="entry name" value="HTH_ARAC_FAMILY_2"/>
    <property type="match status" value="1"/>
</dbReference>
<dbReference type="InterPro" id="IPR018062">
    <property type="entry name" value="HTH_AraC-typ_CS"/>
</dbReference>